<feature type="transmembrane region" description="Helical" evidence="1">
    <location>
        <begin position="112"/>
        <end position="139"/>
    </location>
</feature>
<accession>A0A328V9K1</accession>
<dbReference type="GO" id="GO:0140359">
    <property type="term" value="F:ABC-type transporter activity"/>
    <property type="evidence" value="ECO:0007669"/>
    <property type="project" value="InterPro"/>
</dbReference>
<feature type="transmembrane region" description="Helical" evidence="1">
    <location>
        <begin position="151"/>
        <end position="173"/>
    </location>
</feature>
<dbReference type="OrthoDB" id="4187110at2"/>
<reference evidence="2 3" key="1">
    <citation type="submission" date="2016-08" db="EMBL/GenBank/DDBJ databases">
        <title>Analysis of Carbohydrate Active Enzymes in Thermogemmatispora T81 Reveals Carbohydrate Degradation Ability.</title>
        <authorList>
            <person name="Tomazini A."/>
            <person name="Lal S."/>
            <person name="Stott M."/>
            <person name="Henrissat B."/>
            <person name="Polikarpov I."/>
            <person name="Sparling R."/>
            <person name="Levin D.B."/>
        </authorList>
    </citation>
    <scope>NUCLEOTIDE SEQUENCE [LARGE SCALE GENOMIC DNA]</scope>
    <source>
        <strain evidence="2 3">T81</strain>
    </source>
</reference>
<protein>
    <recommendedName>
        <fullName evidence="4">ABC transporter permease</fullName>
    </recommendedName>
</protein>
<dbReference type="Pfam" id="PF12679">
    <property type="entry name" value="ABC2_membrane_2"/>
    <property type="match status" value="1"/>
</dbReference>
<evidence type="ECO:0000313" key="3">
    <source>
        <dbReference type="Proteomes" id="UP000248706"/>
    </source>
</evidence>
<feature type="transmembrane region" description="Helical" evidence="1">
    <location>
        <begin position="21"/>
        <end position="43"/>
    </location>
</feature>
<evidence type="ECO:0000256" key="1">
    <source>
        <dbReference type="SAM" id="Phobius"/>
    </source>
</evidence>
<dbReference type="RefSeq" id="WP_112425956.1">
    <property type="nucleotide sequence ID" value="NZ_MCIF01000002.1"/>
</dbReference>
<keyword evidence="1" id="KW-0472">Membrane</keyword>
<feature type="transmembrane region" description="Helical" evidence="1">
    <location>
        <begin position="232"/>
        <end position="255"/>
    </location>
</feature>
<keyword evidence="1" id="KW-0812">Transmembrane</keyword>
<sequence>MKLYTFWPMLKKEFREQNRTYRLVISVIVFLSLGISAPIITWLTPDLLKNLGNGATIILPPQTATDALNTYLKNMVQLPALVLILLAMGTIADERSRGTAVTILTKPVPRSIFVLAKFLAYESTLIISLILAASGAYYYTSQLFRPLPVGSFVILNIGLLAFLTLSLALTILCSALVRNSIAAGGMAFVGFLVLVVVPNLNASISRVLPSVLFRSERVAQLVAGTAPLGETLWPLLVGLGLAGLLVALTCLVYHYQEI</sequence>
<dbReference type="PANTHER" id="PTHR43471">
    <property type="entry name" value="ABC TRANSPORTER PERMEASE"/>
    <property type="match status" value="1"/>
</dbReference>
<organism evidence="2 3">
    <name type="scientific">Thermogemmatispora tikiterensis</name>
    <dbReference type="NCBI Taxonomy" id="1825093"/>
    <lineage>
        <taxon>Bacteria</taxon>
        <taxon>Bacillati</taxon>
        <taxon>Chloroflexota</taxon>
        <taxon>Ktedonobacteria</taxon>
        <taxon>Thermogemmatisporales</taxon>
        <taxon>Thermogemmatisporaceae</taxon>
        <taxon>Thermogemmatispora</taxon>
    </lineage>
</organism>
<dbReference type="Proteomes" id="UP000248706">
    <property type="component" value="Unassembled WGS sequence"/>
</dbReference>
<name>A0A328V9K1_9CHLR</name>
<keyword evidence="3" id="KW-1185">Reference proteome</keyword>
<feature type="transmembrane region" description="Helical" evidence="1">
    <location>
        <begin position="180"/>
        <end position="200"/>
    </location>
</feature>
<feature type="transmembrane region" description="Helical" evidence="1">
    <location>
        <begin position="75"/>
        <end position="92"/>
    </location>
</feature>
<evidence type="ECO:0008006" key="4">
    <source>
        <dbReference type="Google" id="ProtNLM"/>
    </source>
</evidence>
<evidence type="ECO:0000313" key="2">
    <source>
        <dbReference type="EMBL" id="RAQ94228.1"/>
    </source>
</evidence>
<gene>
    <name evidence="2" type="ORF">A4R35_01710</name>
</gene>
<dbReference type="EMBL" id="MCIF01000002">
    <property type="protein sequence ID" value="RAQ94228.1"/>
    <property type="molecule type" value="Genomic_DNA"/>
</dbReference>
<proteinExistence type="predicted"/>
<comment type="caution">
    <text evidence="2">The sequence shown here is derived from an EMBL/GenBank/DDBJ whole genome shotgun (WGS) entry which is preliminary data.</text>
</comment>
<dbReference type="AlphaFoldDB" id="A0A328V9K1"/>
<keyword evidence="1" id="KW-1133">Transmembrane helix</keyword>
<dbReference type="GO" id="GO:0005886">
    <property type="term" value="C:plasma membrane"/>
    <property type="evidence" value="ECO:0007669"/>
    <property type="project" value="UniProtKB-SubCell"/>
</dbReference>